<organism evidence="2 3">
    <name type="scientific">Trypanosoma brucei gambiense (strain MHOM/CI/86/DAL972)</name>
    <dbReference type="NCBI Taxonomy" id="679716"/>
    <lineage>
        <taxon>Eukaryota</taxon>
        <taxon>Discoba</taxon>
        <taxon>Euglenozoa</taxon>
        <taxon>Kinetoplastea</taxon>
        <taxon>Metakinetoplastina</taxon>
        <taxon>Trypanosomatida</taxon>
        <taxon>Trypanosomatidae</taxon>
        <taxon>Trypanosoma</taxon>
    </lineage>
</organism>
<protein>
    <submittedName>
        <fullName evidence="2">Uncharacterized protein</fullName>
    </submittedName>
</protein>
<evidence type="ECO:0000256" key="1">
    <source>
        <dbReference type="SAM" id="Phobius"/>
    </source>
</evidence>
<evidence type="ECO:0000313" key="3">
    <source>
        <dbReference type="Proteomes" id="UP000002316"/>
    </source>
</evidence>
<dbReference type="RefSeq" id="XP_011773929.1">
    <property type="nucleotide sequence ID" value="XM_011775627.1"/>
</dbReference>
<gene>
    <name evidence="2" type="ORF">TbgDal_VI1220</name>
</gene>
<keyword evidence="1" id="KW-1133">Transmembrane helix</keyword>
<accession>C9ZQG4</accession>
<sequence length="102" mass="11933">MHCELFNCARLQLQESIRFCQVFASSIIPRLLLHLSTVLCWFFRTAAPLLVYFLFFLKRQKGSARRSVVRMLGTVCLWTSYNSLIPFRSQSSRKCVCMVCCR</sequence>
<feature type="transmembrane region" description="Helical" evidence="1">
    <location>
        <begin position="31"/>
        <end position="57"/>
    </location>
</feature>
<dbReference type="EMBL" id="FN554969">
    <property type="protein sequence ID" value="CBH11644.1"/>
    <property type="molecule type" value="Genomic_DNA"/>
</dbReference>
<dbReference type="Proteomes" id="UP000002316">
    <property type="component" value="Chromosome 6"/>
</dbReference>
<dbReference type="GeneID" id="23861753"/>
<dbReference type="KEGG" id="tbg:TbgDal_VI1220"/>
<proteinExistence type="predicted"/>
<name>C9ZQG4_TRYB9</name>
<dbReference type="AlphaFoldDB" id="C9ZQG4"/>
<keyword evidence="1" id="KW-0812">Transmembrane</keyword>
<evidence type="ECO:0000313" key="2">
    <source>
        <dbReference type="EMBL" id="CBH11644.1"/>
    </source>
</evidence>
<reference evidence="3" key="1">
    <citation type="journal article" date="2010" name="PLoS Negl. Trop. Dis.">
        <title>The genome sequence of Trypanosoma brucei gambiense, causative agent of chronic human african trypanosomiasis.</title>
        <authorList>
            <person name="Jackson A.P."/>
            <person name="Sanders M."/>
            <person name="Berry A."/>
            <person name="McQuillan J."/>
            <person name="Aslett M.A."/>
            <person name="Quail M.A."/>
            <person name="Chukualim B."/>
            <person name="Capewell P."/>
            <person name="MacLeod A."/>
            <person name="Melville S.E."/>
            <person name="Gibson W."/>
            <person name="Barry J.D."/>
            <person name="Berriman M."/>
            <person name="Hertz-Fowler C."/>
        </authorList>
    </citation>
    <scope>NUCLEOTIDE SEQUENCE [LARGE SCALE GENOMIC DNA]</scope>
    <source>
        <strain evidence="3">MHOM/CI/86/DAL972</strain>
    </source>
</reference>
<keyword evidence="1" id="KW-0472">Membrane</keyword>